<dbReference type="AlphaFoldDB" id="A0A2G8S6E5"/>
<dbReference type="OrthoDB" id="2755864at2759"/>
<feature type="compositionally biased region" description="Acidic residues" evidence="1">
    <location>
        <begin position="175"/>
        <end position="201"/>
    </location>
</feature>
<dbReference type="InterPro" id="IPR046520">
    <property type="entry name" value="DUF6697"/>
</dbReference>
<evidence type="ECO:0000259" key="2">
    <source>
        <dbReference type="Pfam" id="PF20411"/>
    </source>
</evidence>
<feature type="compositionally biased region" description="Polar residues" evidence="1">
    <location>
        <begin position="97"/>
        <end position="115"/>
    </location>
</feature>
<sequence length="433" mass="49115">MASDAVRLLEIQLDVHKRSLHEKAQRIDELEARNIDLEAQVDHLKEVVAKHQAQSKDRLGPLADLNHKRESDRDTEPETGGLSSKRRRLSPQEVVQPHSSNSNHYASRSGGQSATADVRDPNGSKHGASQPPVYQPRQSPKIVPQQPESTQEPVLPRRETLLSSSRAHPRVDPSTELELEYPVEDPGSESDPSYEPEDEDDGHTQARLFERPWCTYRLHSPHRLTLRQTSRAAFSPNPATAARLASIEPFEHGVVAKELLASTAERKAIGRRLDCKGKKTVIYRQDGTAFLALRGRLFFSALLNEWMLSGTFQVFVGLTPGKWKYMGHYALQRMHPLEGGEFESLPRGTKSHWVKDILEQKKYGTIRKDIHRRGIYGRAINAQDIIKALEQGEELKNFHVTQKLFVWRMKCIGFDYNLLRQATGVPSEEGHYQ</sequence>
<protein>
    <recommendedName>
        <fullName evidence="2">DUF6697 domain-containing protein</fullName>
    </recommendedName>
</protein>
<evidence type="ECO:0000256" key="1">
    <source>
        <dbReference type="SAM" id="MobiDB-lite"/>
    </source>
</evidence>
<evidence type="ECO:0000313" key="4">
    <source>
        <dbReference type="Proteomes" id="UP000230002"/>
    </source>
</evidence>
<dbReference type="STRING" id="1077348.A0A2G8S6E5"/>
<name>A0A2G8S6E5_9APHY</name>
<organism evidence="3 4">
    <name type="scientific">Ganoderma sinense ZZ0214-1</name>
    <dbReference type="NCBI Taxonomy" id="1077348"/>
    <lineage>
        <taxon>Eukaryota</taxon>
        <taxon>Fungi</taxon>
        <taxon>Dikarya</taxon>
        <taxon>Basidiomycota</taxon>
        <taxon>Agaricomycotina</taxon>
        <taxon>Agaricomycetes</taxon>
        <taxon>Polyporales</taxon>
        <taxon>Polyporaceae</taxon>
        <taxon>Ganoderma</taxon>
    </lineage>
</organism>
<proteinExistence type="predicted"/>
<keyword evidence="4" id="KW-1185">Reference proteome</keyword>
<feature type="domain" description="DUF6697" evidence="2">
    <location>
        <begin position="305"/>
        <end position="421"/>
    </location>
</feature>
<dbReference type="Proteomes" id="UP000230002">
    <property type="component" value="Unassembled WGS sequence"/>
</dbReference>
<accession>A0A2G8S6E5</accession>
<dbReference type="EMBL" id="AYKW01000023">
    <property type="protein sequence ID" value="PIL29304.1"/>
    <property type="molecule type" value="Genomic_DNA"/>
</dbReference>
<feature type="compositionally biased region" description="Basic and acidic residues" evidence="1">
    <location>
        <begin position="48"/>
        <end position="76"/>
    </location>
</feature>
<comment type="caution">
    <text evidence="3">The sequence shown here is derived from an EMBL/GenBank/DDBJ whole genome shotgun (WGS) entry which is preliminary data.</text>
</comment>
<dbReference type="Pfam" id="PF20411">
    <property type="entry name" value="DUF6697"/>
    <property type="match status" value="1"/>
</dbReference>
<feature type="region of interest" description="Disordered" evidence="1">
    <location>
        <begin position="48"/>
        <end position="202"/>
    </location>
</feature>
<reference evidence="3 4" key="1">
    <citation type="journal article" date="2015" name="Sci. Rep.">
        <title>Chromosome-level genome map provides insights into diverse defense mechanisms in the medicinal fungus Ganoderma sinense.</title>
        <authorList>
            <person name="Zhu Y."/>
            <person name="Xu J."/>
            <person name="Sun C."/>
            <person name="Zhou S."/>
            <person name="Xu H."/>
            <person name="Nelson D.R."/>
            <person name="Qian J."/>
            <person name="Song J."/>
            <person name="Luo H."/>
            <person name="Xiang L."/>
            <person name="Li Y."/>
            <person name="Xu Z."/>
            <person name="Ji A."/>
            <person name="Wang L."/>
            <person name="Lu S."/>
            <person name="Hayward A."/>
            <person name="Sun W."/>
            <person name="Li X."/>
            <person name="Schwartz D.C."/>
            <person name="Wang Y."/>
            <person name="Chen S."/>
        </authorList>
    </citation>
    <scope>NUCLEOTIDE SEQUENCE [LARGE SCALE GENOMIC DNA]</scope>
    <source>
        <strain evidence="3 4">ZZ0214-1</strain>
    </source>
</reference>
<evidence type="ECO:0000313" key="3">
    <source>
        <dbReference type="EMBL" id="PIL29304.1"/>
    </source>
</evidence>
<gene>
    <name evidence="3" type="ORF">GSI_09355</name>
</gene>